<dbReference type="Pfam" id="PF01497">
    <property type="entry name" value="Peripla_BP_2"/>
    <property type="match status" value="1"/>
</dbReference>
<comment type="similarity">
    <text evidence="1">Belongs to the bacterial solute-binding protein 8 family.</text>
</comment>
<proteinExistence type="inferred from homology"/>
<organism evidence="4 5">
    <name type="scientific">Bifidobacterium margollesii</name>
    <dbReference type="NCBI Taxonomy" id="2020964"/>
    <lineage>
        <taxon>Bacteria</taxon>
        <taxon>Bacillati</taxon>
        <taxon>Actinomycetota</taxon>
        <taxon>Actinomycetes</taxon>
        <taxon>Bifidobacteriales</taxon>
        <taxon>Bifidobacteriaceae</taxon>
        <taxon>Bifidobacterium</taxon>
    </lineage>
</organism>
<dbReference type="PANTHER" id="PTHR30535:SF4">
    <property type="entry name" value="HEMIN-BINDING PERIPLASMIC PROTEIN HMUT"/>
    <property type="match status" value="1"/>
</dbReference>
<feature type="compositionally biased region" description="Basic and acidic residues" evidence="2">
    <location>
        <begin position="397"/>
        <end position="419"/>
    </location>
</feature>
<dbReference type="AlphaFoldDB" id="A0A2N5J931"/>
<feature type="region of interest" description="Disordered" evidence="2">
    <location>
        <begin position="56"/>
        <end position="86"/>
    </location>
</feature>
<feature type="region of interest" description="Disordered" evidence="2">
    <location>
        <begin position="394"/>
        <end position="419"/>
    </location>
</feature>
<protein>
    <submittedName>
        <fullName evidence="4">Hemin receptor</fullName>
    </submittedName>
</protein>
<evidence type="ECO:0000313" key="5">
    <source>
        <dbReference type="Proteomes" id="UP000235050"/>
    </source>
</evidence>
<gene>
    <name evidence="4" type="ORF">Uis1B_1429</name>
</gene>
<dbReference type="EMBL" id="NMWU01000025">
    <property type="protein sequence ID" value="PLS30717.1"/>
    <property type="molecule type" value="Genomic_DNA"/>
</dbReference>
<keyword evidence="5" id="KW-1185">Reference proteome</keyword>
<feature type="domain" description="Fe/B12 periplasmic-binding" evidence="3">
    <location>
        <begin position="139"/>
        <end position="369"/>
    </location>
</feature>
<evidence type="ECO:0000256" key="2">
    <source>
        <dbReference type="SAM" id="MobiDB-lite"/>
    </source>
</evidence>
<dbReference type="InterPro" id="IPR002491">
    <property type="entry name" value="ABC_transptr_periplasmic_BD"/>
</dbReference>
<reference evidence="4 5" key="1">
    <citation type="submission" date="2017-07" db="EMBL/GenBank/DDBJ databases">
        <title>Bifidobacterium novel species.</title>
        <authorList>
            <person name="Lugli G.A."/>
            <person name="Milani C."/>
            <person name="Duranti S."/>
            <person name="Mangifesta M."/>
        </authorList>
    </citation>
    <scope>NUCLEOTIDE SEQUENCE [LARGE SCALE GENOMIC DNA]</scope>
    <source>
        <strain evidence="5">Uis1B</strain>
    </source>
</reference>
<evidence type="ECO:0000259" key="3">
    <source>
        <dbReference type="Pfam" id="PF01497"/>
    </source>
</evidence>
<dbReference type="SUPFAM" id="SSF53807">
    <property type="entry name" value="Helical backbone' metal receptor"/>
    <property type="match status" value="1"/>
</dbReference>
<dbReference type="Proteomes" id="UP000235050">
    <property type="component" value="Unassembled WGS sequence"/>
</dbReference>
<comment type="caution">
    <text evidence="4">The sequence shown here is derived from an EMBL/GenBank/DDBJ whole genome shotgun (WGS) entry which is preliminary data.</text>
</comment>
<name>A0A2N5J931_9BIFI</name>
<sequence length="419" mass="44397">MTSGHPSMNHGHPIVDHRRSATALLAAAIAVVCLLLTAGCANIGTISESALESCEVPTASETPNPPKLPNVTRANLKDPRRITGPTTAYTRSDQIIPISNAPFEQQKLPVTVTSADGPRQTVTDTTRILALNQNGGLAAAVYALGFGCNLVGRDTATGSSGMDRLPKVTANGMDLNAEAILALEPTVIITDTSIGPYDVQMQLRQSGVPVVFVPLTSNDGVAGVGRQIQAVADALGVTDLGRKLVTRTNSEISQTIQTINRTMAPTEESRKPRIVFLYVRGKSIYYWFGEGSGADSLIQSIGANDVAKEVGFKGMAATNAEALIKAKPDVILAMTLGVQSAGGIDGLLDLPGIKETPAGQHRRVVDMSDYEIMSFGPQTAQVLAALATAVYAPERSYQPEHEPEAVEKRLDEMKQENTK</sequence>
<dbReference type="Gene3D" id="3.40.50.1980">
    <property type="entry name" value="Nitrogenase molybdenum iron protein domain"/>
    <property type="match status" value="2"/>
</dbReference>
<accession>A0A2N5J931</accession>
<dbReference type="RefSeq" id="WP_207763396.1">
    <property type="nucleotide sequence ID" value="NZ_NMWU01000025.1"/>
</dbReference>
<evidence type="ECO:0000256" key="1">
    <source>
        <dbReference type="ARBA" id="ARBA00008814"/>
    </source>
</evidence>
<evidence type="ECO:0000313" key="4">
    <source>
        <dbReference type="EMBL" id="PLS30717.1"/>
    </source>
</evidence>
<keyword evidence="4" id="KW-0675">Receptor</keyword>
<dbReference type="InterPro" id="IPR050902">
    <property type="entry name" value="ABC_Transporter_SBP"/>
</dbReference>
<dbReference type="PANTHER" id="PTHR30535">
    <property type="entry name" value="VITAMIN B12-BINDING PROTEIN"/>
    <property type="match status" value="1"/>
</dbReference>